<dbReference type="Proteomes" id="UP000887097">
    <property type="component" value="Unassembled WGS sequence"/>
</dbReference>
<protein>
    <submittedName>
        <fullName evidence="1">Uncharacterized protein</fullName>
    </submittedName>
</protein>
<dbReference type="AlphaFoldDB" id="A0AA37I8A3"/>
<proteinExistence type="predicted"/>
<comment type="caution">
    <text evidence="1">The sequence shown here is derived from an EMBL/GenBank/DDBJ whole genome shotgun (WGS) entry which is preliminary data.</text>
</comment>
<name>A0AA37I8A3_XYLRU</name>
<gene>
    <name evidence="1" type="ORF">PRMUPPPA20_17190</name>
</gene>
<organism evidence="1 2">
    <name type="scientific">Xylanibacter ruminicola</name>
    <name type="common">Prevotella ruminicola</name>
    <dbReference type="NCBI Taxonomy" id="839"/>
    <lineage>
        <taxon>Bacteria</taxon>
        <taxon>Pseudomonadati</taxon>
        <taxon>Bacteroidota</taxon>
        <taxon>Bacteroidia</taxon>
        <taxon>Bacteroidales</taxon>
        <taxon>Prevotellaceae</taxon>
        <taxon>Xylanibacter</taxon>
    </lineage>
</organism>
<evidence type="ECO:0000313" key="1">
    <source>
        <dbReference type="EMBL" id="GJG33610.1"/>
    </source>
</evidence>
<evidence type="ECO:0000313" key="2">
    <source>
        <dbReference type="Proteomes" id="UP000887097"/>
    </source>
</evidence>
<reference evidence="1" key="1">
    <citation type="submission" date="2021-08" db="EMBL/GenBank/DDBJ databases">
        <title>Prevotella lacticifex sp. nov., isolated from rumen of cow.</title>
        <authorList>
            <person name="Shinkai T."/>
            <person name="Ikeyama N."/>
            <person name="Kumagai M."/>
            <person name="Ohmori H."/>
            <person name="Sakamoto M."/>
            <person name="Ohkuma M."/>
            <person name="Mitsumori M."/>
        </authorList>
    </citation>
    <scope>NUCLEOTIDE SEQUENCE</scope>
    <source>
        <strain evidence="1">JCM 8259</strain>
    </source>
</reference>
<dbReference type="EMBL" id="BPTT01000001">
    <property type="protein sequence ID" value="GJG33610.1"/>
    <property type="molecule type" value="Genomic_DNA"/>
</dbReference>
<sequence>MAVNTLFINYKGRLKGGDVKKHFIMTRTEIQEFKRFLHVRNIYVMFSQNYRQNHLSVNPPTMEAYLEKAKVENVIPQAFVYPKSIYDKDFWLAIHEEWLKMISTKRADLNEAAQLESLDLEIINVKTRSNCLGLPKDTCSLSLRGGNRLTFNQEHSRMIAKKLSTHMLLTRSRQTTDVVLMFNRTRGIEVKFKTGSNNLQFNNTGLAHNLVNLLHLNPEKEYFQLGIELLAETKDYLLFMLKK</sequence>
<accession>A0AA37I8A3</accession>